<name>A0A3R9IX50_STROR</name>
<feature type="transmembrane region" description="Helical" evidence="1">
    <location>
        <begin position="6"/>
        <end position="24"/>
    </location>
</feature>
<dbReference type="EMBL" id="RJNK01000001">
    <property type="protein sequence ID" value="RSI66541.1"/>
    <property type="molecule type" value="Genomic_DNA"/>
</dbReference>
<accession>A0A3R9IX50</accession>
<sequence>MRIETVLGIVLTVLIPIAVVEYGLKPAELMLEDDLVNQGVIKKRDTKLFTRQVHIFYSKKIRNLNGIAHLLQENPILVPKLPTKIFQFLGEVQQTFYPDKIIFTMEFLKRRIIFVLEYLGEENGEFVYQFTLKNLRNRSFREIVFIYNVILTRIENYLKSLDDSIEVERKVVEYRTTVK</sequence>
<organism evidence="2 3">
    <name type="scientific">Streptococcus oralis</name>
    <dbReference type="NCBI Taxonomy" id="1303"/>
    <lineage>
        <taxon>Bacteria</taxon>
        <taxon>Bacillati</taxon>
        <taxon>Bacillota</taxon>
        <taxon>Bacilli</taxon>
        <taxon>Lactobacillales</taxon>
        <taxon>Streptococcaceae</taxon>
        <taxon>Streptococcus</taxon>
    </lineage>
</organism>
<comment type="caution">
    <text evidence="2">The sequence shown here is derived from an EMBL/GenBank/DDBJ whole genome shotgun (WGS) entry which is preliminary data.</text>
</comment>
<dbReference type="OrthoDB" id="2229794at2"/>
<keyword evidence="1" id="KW-0812">Transmembrane</keyword>
<keyword evidence="1" id="KW-0472">Membrane</keyword>
<evidence type="ECO:0000313" key="3">
    <source>
        <dbReference type="Proteomes" id="UP000272252"/>
    </source>
</evidence>
<dbReference type="AlphaFoldDB" id="A0A3R9IX50"/>
<dbReference type="Proteomes" id="UP000272252">
    <property type="component" value="Unassembled WGS sequence"/>
</dbReference>
<gene>
    <name evidence="2" type="ORF">D8862_02105</name>
</gene>
<protein>
    <submittedName>
        <fullName evidence="2">Uncharacterized protein</fullName>
    </submittedName>
</protein>
<evidence type="ECO:0000256" key="1">
    <source>
        <dbReference type="SAM" id="Phobius"/>
    </source>
</evidence>
<reference evidence="2 3" key="1">
    <citation type="submission" date="2018-11" db="EMBL/GenBank/DDBJ databases">
        <title>Species Designations Belie Phenotypic and Genotypic Heterogeneity in Oral Streptococci.</title>
        <authorList>
            <person name="Velsko I."/>
        </authorList>
    </citation>
    <scope>NUCLEOTIDE SEQUENCE [LARGE SCALE GENOMIC DNA]</scope>
    <source>
        <strain evidence="2 3">BCC59</strain>
    </source>
</reference>
<dbReference type="RefSeq" id="WP_125448514.1">
    <property type="nucleotide sequence ID" value="NZ_RJNK01000001.1"/>
</dbReference>
<proteinExistence type="predicted"/>
<evidence type="ECO:0000313" key="2">
    <source>
        <dbReference type="EMBL" id="RSI66541.1"/>
    </source>
</evidence>
<keyword evidence="1" id="KW-1133">Transmembrane helix</keyword>